<comment type="catalytic activity">
    <reaction evidence="11">
        <text>L-isoleucine + 2-oxoglutarate = (S)-3-methyl-2-oxopentanoate + L-glutamate</text>
        <dbReference type="Rhea" id="RHEA:24801"/>
        <dbReference type="ChEBI" id="CHEBI:16810"/>
        <dbReference type="ChEBI" id="CHEBI:29985"/>
        <dbReference type="ChEBI" id="CHEBI:35146"/>
        <dbReference type="ChEBI" id="CHEBI:58045"/>
        <dbReference type="EC" id="2.6.1.42"/>
    </reaction>
</comment>
<dbReference type="GO" id="GO:0005739">
    <property type="term" value="C:mitochondrion"/>
    <property type="evidence" value="ECO:0007669"/>
    <property type="project" value="TreeGrafter"/>
</dbReference>
<evidence type="ECO:0000256" key="4">
    <source>
        <dbReference type="ARBA" id="ARBA00022605"/>
    </source>
</evidence>
<comment type="catalytic activity">
    <reaction evidence="11">
        <text>L-valine + 2-oxoglutarate = 3-methyl-2-oxobutanoate + L-glutamate</text>
        <dbReference type="Rhea" id="RHEA:24813"/>
        <dbReference type="ChEBI" id="CHEBI:11851"/>
        <dbReference type="ChEBI" id="CHEBI:16810"/>
        <dbReference type="ChEBI" id="CHEBI:29985"/>
        <dbReference type="ChEBI" id="CHEBI:57762"/>
        <dbReference type="EC" id="2.6.1.42"/>
    </reaction>
</comment>
<dbReference type="EMBL" id="PTQR01000114">
    <property type="protein sequence ID" value="TKX19513.1"/>
    <property type="molecule type" value="Genomic_DNA"/>
</dbReference>
<protein>
    <recommendedName>
        <fullName evidence="11">Branched-chain-amino-acid aminotransferase</fullName>
        <ecNumber evidence="11">2.6.1.42</ecNumber>
    </recommendedName>
</protein>
<evidence type="ECO:0000256" key="8">
    <source>
        <dbReference type="PIRSR" id="PIRSR006468-1"/>
    </source>
</evidence>
<dbReference type="SUPFAM" id="SSF56752">
    <property type="entry name" value="D-aminoacid aminotransferase-like PLP-dependent enzymes"/>
    <property type="match status" value="1"/>
</dbReference>
<dbReference type="GO" id="GO:0052656">
    <property type="term" value="F:L-isoleucine-2-oxoglutarate transaminase activity"/>
    <property type="evidence" value="ECO:0007669"/>
    <property type="project" value="RHEA"/>
</dbReference>
<organism evidence="13 14">
    <name type="scientific">Elsinoe australis</name>
    <dbReference type="NCBI Taxonomy" id="40998"/>
    <lineage>
        <taxon>Eukaryota</taxon>
        <taxon>Fungi</taxon>
        <taxon>Dikarya</taxon>
        <taxon>Ascomycota</taxon>
        <taxon>Pezizomycotina</taxon>
        <taxon>Dothideomycetes</taxon>
        <taxon>Dothideomycetidae</taxon>
        <taxon>Myriangiales</taxon>
        <taxon>Elsinoaceae</taxon>
        <taxon>Elsinoe</taxon>
    </lineage>
</organism>
<evidence type="ECO:0000256" key="3">
    <source>
        <dbReference type="ARBA" id="ARBA00022576"/>
    </source>
</evidence>
<evidence type="ECO:0000256" key="5">
    <source>
        <dbReference type="ARBA" id="ARBA00022679"/>
    </source>
</evidence>
<dbReference type="Pfam" id="PF01063">
    <property type="entry name" value="Aminotran_4"/>
    <property type="match status" value="1"/>
</dbReference>
<dbReference type="PROSITE" id="PS00770">
    <property type="entry name" value="AA_TRANSFER_CLASS_4"/>
    <property type="match status" value="1"/>
</dbReference>
<evidence type="ECO:0000256" key="10">
    <source>
        <dbReference type="RuleBase" id="RU004516"/>
    </source>
</evidence>
<evidence type="ECO:0000256" key="12">
    <source>
        <dbReference type="SAM" id="MobiDB-lite"/>
    </source>
</evidence>
<feature type="modified residue" description="N6-(pyridoxal phosphate)lysine" evidence="8">
    <location>
        <position position="254"/>
    </location>
</feature>
<feature type="region of interest" description="Disordered" evidence="12">
    <location>
        <begin position="1"/>
        <end position="47"/>
    </location>
</feature>
<evidence type="ECO:0000313" key="13">
    <source>
        <dbReference type="EMBL" id="TKX19513.1"/>
    </source>
</evidence>
<dbReference type="InterPro" id="IPR033939">
    <property type="entry name" value="BCAT_family"/>
</dbReference>
<dbReference type="FunFam" id="3.20.10.10:FF:000004">
    <property type="entry name" value="Branched-chain-amino-acid aminotransferase"/>
    <property type="match status" value="1"/>
</dbReference>
<dbReference type="GO" id="GO:0009098">
    <property type="term" value="P:L-leucine biosynthetic process"/>
    <property type="evidence" value="ECO:0007669"/>
    <property type="project" value="TreeGrafter"/>
</dbReference>
<comment type="similarity">
    <text evidence="2 9">Belongs to the class-IV pyridoxal-phosphate-dependent aminotransferase family.</text>
</comment>
<dbReference type="InterPro" id="IPR043131">
    <property type="entry name" value="BCAT-like_N"/>
</dbReference>
<sequence length="425" mass="45943">MIETPPASGTSTPTATSLMKSALSHPTPSALAPETAPPGPSPLDASRLTYSLTTSPRSVPAPDDPLVATSSICTDHMLTVSWTSSSGWATPTIVPYGPLSLLPTSSVLHYATECFEGMKLYRGHDSKLRLFRPDRNCARMNRSAQRVALPGFEPSELQKLILKLCGLDGPKWLPEDRKGKFLYVRPTMISDDASLGVQAPKKALLFVIITVFPDLSDPKALGGPGGDDEVQGLKLLASKEDTIRAWPGGFGFAKLGANYGPSLLAQGEARARGFNQILWLFGQEGFVTEAGASNFFVVWKTKNGGLELVTAGLEDKVILEGVTRASLLELARERLGGEVSVVERKYTMQEVVEAYEEGRLVEAFAAGTAFFVAPVGLIEWKGRALRVPTVEGKTGKYARILRGWLADIMHGNEHHEWGVVVPEEK</sequence>
<evidence type="ECO:0000256" key="6">
    <source>
        <dbReference type="ARBA" id="ARBA00022898"/>
    </source>
</evidence>
<comment type="cofactor">
    <cofactor evidence="1 10">
        <name>pyridoxal 5'-phosphate</name>
        <dbReference type="ChEBI" id="CHEBI:597326"/>
    </cofactor>
</comment>
<comment type="catalytic activity">
    <reaction evidence="11">
        <text>L-leucine + 2-oxoglutarate = 4-methyl-2-oxopentanoate + L-glutamate</text>
        <dbReference type="Rhea" id="RHEA:18321"/>
        <dbReference type="ChEBI" id="CHEBI:16810"/>
        <dbReference type="ChEBI" id="CHEBI:17865"/>
        <dbReference type="ChEBI" id="CHEBI:29985"/>
        <dbReference type="ChEBI" id="CHEBI:57427"/>
        <dbReference type="EC" id="2.6.1.42"/>
    </reaction>
</comment>
<evidence type="ECO:0000256" key="1">
    <source>
        <dbReference type="ARBA" id="ARBA00001933"/>
    </source>
</evidence>
<dbReference type="InterPro" id="IPR001544">
    <property type="entry name" value="Aminotrans_IV"/>
</dbReference>
<dbReference type="GO" id="GO:0052654">
    <property type="term" value="F:L-leucine-2-oxoglutarate transaminase activity"/>
    <property type="evidence" value="ECO:0007669"/>
    <property type="project" value="RHEA"/>
</dbReference>
<keyword evidence="3 11" id="KW-0032">Aminotransferase</keyword>
<dbReference type="EC" id="2.6.1.42" evidence="11"/>
<evidence type="ECO:0000256" key="7">
    <source>
        <dbReference type="ARBA" id="ARBA00023304"/>
    </source>
</evidence>
<accession>A0A4U7AN38</accession>
<dbReference type="PANTHER" id="PTHR11825:SF69">
    <property type="entry name" value="BRANCHED-CHAIN-AMINO-ACID AMINOTRANSFERASE"/>
    <property type="match status" value="1"/>
</dbReference>
<dbReference type="GO" id="GO:0009099">
    <property type="term" value="P:L-valine biosynthetic process"/>
    <property type="evidence" value="ECO:0007669"/>
    <property type="project" value="TreeGrafter"/>
</dbReference>
<evidence type="ECO:0000256" key="9">
    <source>
        <dbReference type="RuleBase" id="RU004106"/>
    </source>
</evidence>
<gene>
    <name evidence="13" type="ORF">C1H76_8362</name>
</gene>
<keyword evidence="6 10" id="KW-0663">Pyridoxal phosphate</keyword>
<feature type="compositionally biased region" description="Low complexity" evidence="12">
    <location>
        <begin position="1"/>
        <end position="17"/>
    </location>
</feature>
<dbReference type="PIRSF" id="PIRSF006468">
    <property type="entry name" value="BCAT1"/>
    <property type="match status" value="1"/>
</dbReference>
<dbReference type="InterPro" id="IPR018300">
    <property type="entry name" value="Aminotrans_IV_CS"/>
</dbReference>
<dbReference type="PANTHER" id="PTHR11825">
    <property type="entry name" value="SUBGROUP IIII AMINOTRANSFERASE"/>
    <property type="match status" value="1"/>
</dbReference>
<evidence type="ECO:0000256" key="2">
    <source>
        <dbReference type="ARBA" id="ARBA00009320"/>
    </source>
</evidence>
<dbReference type="InterPro" id="IPR043132">
    <property type="entry name" value="BCAT-like_C"/>
</dbReference>
<dbReference type="Gene3D" id="3.20.10.10">
    <property type="entry name" value="D-amino Acid Aminotransferase, subunit A, domain 2"/>
    <property type="match status" value="1"/>
</dbReference>
<dbReference type="AlphaFoldDB" id="A0A4U7AN38"/>
<name>A0A4U7AN38_9PEZI</name>
<dbReference type="Proteomes" id="UP000308133">
    <property type="component" value="Unassembled WGS sequence"/>
</dbReference>
<keyword evidence="7 11" id="KW-0100">Branched-chain amino acid biosynthesis</keyword>
<proteinExistence type="inferred from homology"/>
<evidence type="ECO:0000256" key="11">
    <source>
        <dbReference type="RuleBase" id="RU004517"/>
    </source>
</evidence>
<evidence type="ECO:0000313" key="14">
    <source>
        <dbReference type="Proteomes" id="UP000308133"/>
    </source>
</evidence>
<dbReference type="InterPro" id="IPR005786">
    <property type="entry name" value="B_amino_transII"/>
</dbReference>
<dbReference type="InterPro" id="IPR036038">
    <property type="entry name" value="Aminotransferase-like"/>
</dbReference>
<keyword evidence="5 11" id="KW-0808">Transferase</keyword>
<dbReference type="Gene3D" id="3.30.470.10">
    <property type="match status" value="1"/>
</dbReference>
<comment type="caution">
    <text evidence="13">The sequence shown here is derived from an EMBL/GenBank/DDBJ whole genome shotgun (WGS) entry which is preliminary data.</text>
</comment>
<keyword evidence="4 11" id="KW-0028">Amino-acid biosynthesis</keyword>
<dbReference type="GO" id="GO:0052655">
    <property type="term" value="F:L-valine-2-oxoglutarate transaminase activity"/>
    <property type="evidence" value="ECO:0007669"/>
    <property type="project" value="RHEA"/>
</dbReference>
<reference evidence="13 14" key="1">
    <citation type="submission" date="2018-02" db="EMBL/GenBank/DDBJ databases">
        <title>Draft genome sequences of Elsinoe sp., causing black scab on jojoba.</title>
        <authorList>
            <person name="Stodart B."/>
            <person name="Jeffress S."/>
            <person name="Ash G."/>
            <person name="Arun Chinnappa K."/>
        </authorList>
    </citation>
    <scope>NUCLEOTIDE SEQUENCE [LARGE SCALE GENOMIC DNA]</scope>
    <source>
        <strain evidence="13 14">Hillstone_2</strain>
    </source>
</reference>
<dbReference type="CDD" id="cd01557">
    <property type="entry name" value="BCAT_beta_family"/>
    <property type="match status" value="1"/>
</dbReference>
<dbReference type="FunFam" id="3.30.470.10:FF:000012">
    <property type="entry name" value="Branched-chain-amino-acid aminotransferase"/>
    <property type="match status" value="1"/>
</dbReference>